<feature type="compositionally biased region" description="Polar residues" evidence="8">
    <location>
        <begin position="416"/>
        <end position="425"/>
    </location>
</feature>
<evidence type="ECO:0000256" key="3">
    <source>
        <dbReference type="ARBA" id="ARBA00022763"/>
    </source>
</evidence>
<evidence type="ECO:0000256" key="1">
    <source>
        <dbReference type="ARBA" id="ARBA00008136"/>
    </source>
</evidence>
<gene>
    <name evidence="9" type="ORF">B0J12DRAFT_241078</name>
</gene>
<proteinExistence type="inferred from homology"/>
<dbReference type="EMBL" id="JAGTJR010000003">
    <property type="protein sequence ID" value="KAH7062571.1"/>
    <property type="molecule type" value="Genomic_DNA"/>
</dbReference>
<feature type="compositionally biased region" description="Basic and acidic residues" evidence="8">
    <location>
        <begin position="360"/>
        <end position="371"/>
    </location>
</feature>
<dbReference type="PANTHER" id="PTHR13604">
    <property type="entry name" value="DC12-RELATED"/>
    <property type="match status" value="1"/>
</dbReference>
<dbReference type="PANTHER" id="PTHR13604:SF0">
    <property type="entry name" value="ABASIC SITE PROCESSING PROTEIN HMCES"/>
    <property type="match status" value="1"/>
</dbReference>
<dbReference type="Pfam" id="PF02586">
    <property type="entry name" value="SRAP"/>
    <property type="match status" value="1"/>
</dbReference>
<keyword evidence="5" id="KW-0190">Covalent protein-DNA linkage</keyword>
<sequence length="444" mass="49628">MPSEEAPADDEVRQTYNFAPGYNGIVYRPDLPDSGASRPSDKDPNDDAASEEATKPQNPKYKLQAMKWGENTICRPRSHHCAYLKPSRREAASFCSLRHPSAVRLQARSGTADHAAGLIPSWMKRKPDYGSTMKTINCRDDSLAENRGLWNSMKHRKRCIVVCQGFYEWLKKNGGKEKIPHFVKRKDGQLMCLAGLWDCVRLEGSEEKLFTYTIITTSSNKQLNFLHERMPVIFDNGSEAMWKWLDPTRNEWNRELQSLLQPYGGELECYPVPKEVGKVGNDSPTFIVPVDSKENKNNISNFFDNQRKAAKNSVENKPVVQANHRSHLDKVQHVKGEARDTSDKDGTEDNAPLPTIPAGDQDKRGIKREHEDADDESETPGSPPLQKAAKRNTINASPDKSKATKGSTKSPRKTRSATSNGSAQRGSPAKASDGSRKITAFFGK</sequence>
<feature type="region of interest" description="Disordered" evidence="8">
    <location>
        <begin position="310"/>
        <end position="444"/>
    </location>
</feature>
<dbReference type="InterPro" id="IPR036590">
    <property type="entry name" value="SRAP-like"/>
</dbReference>
<keyword evidence="10" id="KW-1185">Reference proteome</keyword>
<evidence type="ECO:0008006" key="11">
    <source>
        <dbReference type="Google" id="ProtNLM"/>
    </source>
</evidence>
<evidence type="ECO:0000256" key="7">
    <source>
        <dbReference type="ARBA" id="ARBA00023239"/>
    </source>
</evidence>
<evidence type="ECO:0000256" key="2">
    <source>
        <dbReference type="ARBA" id="ARBA00022670"/>
    </source>
</evidence>
<dbReference type="InterPro" id="IPR003738">
    <property type="entry name" value="SRAP"/>
</dbReference>
<accession>A0ABQ8GTJ8</accession>
<reference evidence="9 10" key="1">
    <citation type="journal article" date="2021" name="Nat. Commun.">
        <title>Genetic determinants of endophytism in the Arabidopsis root mycobiome.</title>
        <authorList>
            <person name="Mesny F."/>
            <person name="Miyauchi S."/>
            <person name="Thiergart T."/>
            <person name="Pickel B."/>
            <person name="Atanasova L."/>
            <person name="Karlsson M."/>
            <person name="Huettel B."/>
            <person name="Barry K.W."/>
            <person name="Haridas S."/>
            <person name="Chen C."/>
            <person name="Bauer D."/>
            <person name="Andreopoulos W."/>
            <person name="Pangilinan J."/>
            <person name="LaButti K."/>
            <person name="Riley R."/>
            <person name="Lipzen A."/>
            <person name="Clum A."/>
            <person name="Drula E."/>
            <person name="Henrissat B."/>
            <person name="Kohler A."/>
            <person name="Grigoriev I.V."/>
            <person name="Martin F.M."/>
            <person name="Hacquard S."/>
        </authorList>
    </citation>
    <scope>NUCLEOTIDE SEQUENCE [LARGE SCALE GENOMIC DNA]</scope>
    <source>
        <strain evidence="9 10">MPI-SDFR-AT-0080</strain>
    </source>
</reference>
<evidence type="ECO:0000313" key="10">
    <source>
        <dbReference type="Proteomes" id="UP000774617"/>
    </source>
</evidence>
<keyword evidence="7" id="KW-0456">Lyase</keyword>
<dbReference type="Proteomes" id="UP000774617">
    <property type="component" value="Unassembled WGS sequence"/>
</dbReference>
<name>A0ABQ8GTJ8_9PEZI</name>
<feature type="region of interest" description="Disordered" evidence="8">
    <location>
        <begin position="22"/>
        <end position="58"/>
    </location>
</feature>
<keyword evidence="6" id="KW-0238">DNA-binding</keyword>
<feature type="compositionally biased region" description="Polar residues" evidence="8">
    <location>
        <begin position="392"/>
        <end position="409"/>
    </location>
</feature>
<feature type="compositionally biased region" description="Basic and acidic residues" evidence="8">
    <location>
        <begin position="326"/>
        <end position="347"/>
    </location>
</feature>
<dbReference type="Gene3D" id="3.90.1680.10">
    <property type="entry name" value="SOS response associated peptidase-like"/>
    <property type="match status" value="1"/>
</dbReference>
<keyword evidence="4" id="KW-0378">Hydrolase</keyword>
<organism evidence="9 10">
    <name type="scientific">Macrophomina phaseolina</name>
    <dbReference type="NCBI Taxonomy" id="35725"/>
    <lineage>
        <taxon>Eukaryota</taxon>
        <taxon>Fungi</taxon>
        <taxon>Dikarya</taxon>
        <taxon>Ascomycota</taxon>
        <taxon>Pezizomycotina</taxon>
        <taxon>Dothideomycetes</taxon>
        <taxon>Dothideomycetes incertae sedis</taxon>
        <taxon>Botryosphaeriales</taxon>
        <taxon>Botryosphaeriaceae</taxon>
        <taxon>Macrophomina</taxon>
    </lineage>
</organism>
<evidence type="ECO:0000256" key="6">
    <source>
        <dbReference type="ARBA" id="ARBA00023125"/>
    </source>
</evidence>
<comment type="similarity">
    <text evidence="1">Belongs to the SOS response-associated peptidase family.</text>
</comment>
<evidence type="ECO:0000256" key="8">
    <source>
        <dbReference type="SAM" id="MobiDB-lite"/>
    </source>
</evidence>
<protein>
    <recommendedName>
        <fullName evidence="11">DUF159 domain protein</fullName>
    </recommendedName>
</protein>
<evidence type="ECO:0000256" key="5">
    <source>
        <dbReference type="ARBA" id="ARBA00023124"/>
    </source>
</evidence>
<dbReference type="SUPFAM" id="SSF143081">
    <property type="entry name" value="BB1717-like"/>
    <property type="match status" value="1"/>
</dbReference>
<evidence type="ECO:0000256" key="4">
    <source>
        <dbReference type="ARBA" id="ARBA00022801"/>
    </source>
</evidence>
<keyword evidence="3" id="KW-0227">DNA damage</keyword>
<comment type="caution">
    <text evidence="9">The sequence shown here is derived from an EMBL/GenBank/DDBJ whole genome shotgun (WGS) entry which is preliminary data.</text>
</comment>
<keyword evidence="2" id="KW-0645">Protease</keyword>
<evidence type="ECO:0000313" key="9">
    <source>
        <dbReference type="EMBL" id="KAH7062571.1"/>
    </source>
</evidence>